<comment type="caution">
    <text evidence="12">The sequence shown here is derived from an EMBL/GenBank/DDBJ whole genome shotgun (WGS) entry which is preliminary data.</text>
</comment>
<evidence type="ECO:0000256" key="9">
    <source>
        <dbReference type="SAM" id="MobiDB-lite"/>
    </source>
</evidence>
<evidence type="ECO:0000313" key="13">
    <source>
        <dbReference type="Proteomes" id="UP000835052"/>
    </source>
</evidence>
<feature type="compositionally biased region" description="Basic and acidic residues" evidence="9">
    <location>
        <begin position="1"/>
        <end position="15"/>
    </location>
</feature>
<dbReference type="InterPro" id="IPR050198">
    <property type="entry name" value="Non-receptor_tyrosine_kinases"/>
</dbReference>
<dbReference type="PROSITE" id="PS00107">
    <property type="entry name" value="PROTEIN_KINASE_ATP"/>
    <property type="match status" value="1"/>
</dbReference>
<evidence type="ECO:0000259" key="11">
    <source>
        <dbReference type="PROSITE" id="PS50011"/>
    </source>
</evidence>
<feature type="domain" description="Protein kinase" evidence="11">
    <location>
        <begin position="268"/>
        <end position="526"/>
    </location>
</feature>
<gene>
    <name evidence="12" type="ORF">CAUJ_LOCUS12135</name>
</gene>
<dbReference type="CDD" id="cd00192">
    <property type="entry name" value="PTKc"/>
    <property type="match status" value="1"/>
</dbReference>
<dbReference type="SUPFAM" id="SSF56112">
    <property type="entry name" value="Protein kinase-like (PK-like)"/>
    <property type="match status" value="1"/>
</dbReference>
<sequence length="706" mass="80766">MERKCKIGDVTEKLRKGNRKNQTFSERHGDLRLGSGFDAKEYSIEQSGKTKEANTPRNHPGSSAGTPLGPTISEKGTKNTLTEETHKRPRKKKKKGKGKKRNPEPTWVTKRAVDENAIHEMIVPEVKVPIQEDANENFLDEFVYFHGYLDQLETRRFIRRSGDYLIRKAENDDKTHVVFSVGELLTTSKPIEENRELQEKGDLDEPIRVEDYIVLKNELGYSIHRDWAFENLEDLIVFYVFHPELEKLSIQLRRGIPRRLFEFGPKDIEKISSLGTGTYGDVYLAELSDTRGLLEEHVAVKCLRSDNPNLRELSRKLMQEGRILMDLHHPNIIRMLGWMIMKQPIMLVIEFMPGGALDIYLLNHFIVTSTTRLLKFAFQAALGLEYLHDRDIIHRDVSARNCLLASNGTLKLADFGLAVQGDFHIMEAPESLPTRYLAPENLSVFVFVTSSDCYSFGNLLYEIFSGGAIPYEEFTSAEAKTRILDGVLNSMDRTRAPPEVAKYVVESLWAFNMLQRPTMADTVTFLEDAMKNVTDVDRMTRTGTADTEEAEVEPEDFTVPEPGPIKRAFRRSTLNEELCPTQEETVSIRGVILNELVMSSFTIDTDAMSRLLGEIAFTCRKKRGFFVLKISSCECGSSSTEENVLRGRRGRCHPKTRFYRNAILINAMMNRSPRRPPSRHTHQVMETLMLDRRQTHNLFRYGAPFV</sequence>
<evidence type="ECO:0000256" key="8">
    <source>
        <dbReference type="PROSITE-ProRule" id="PRU10141"/>
    </source>
</evidence>
<dbReference type="GO" id="GO:0004715">
    <property type="term" value="F:non-membrane spanning protein tyrosine kinase activity"/>
    <property type="evidence" value="ECO:0007669"/>
    <property type="project" value="UniProtKB-EC"/>
</dbReference>
<dbReference type="InterPro" id="IPR008266">
    <property type="entry name" value="Tyr_kinase_AS"/>
</dbReference>
<feature type="compositionally biased region" description="Acidic residues" evidence="9">
    <location>
        <begin position="546"/>
        <end position="558"/>
    </location>
</feature>
<feature type="domain" description="SH2" evidence="10">
    <location>
        <begin position="144"/>
        <end position="256"/>
    </location>
</feature>
<evidence type="ECO:0000256" key="6">
    <source>
        <dbReference type="ARBA" id="ARBA00051245"/>
    </source>
</evidence>
<evidence type="ECO:0000256" key="2">
    <source>
        <dbReference type="ARBA" id="ARBA00022741"/>
    </source>
</evidence>
<keyword evidence="5" id="KW-0829">Tyrosine-protein kinase</keyword>
<name>A0A8S1HHT4_9PELO</name>
<evidence type="ECO:0008006" key="14">
    <source>
        <dbReference type="Google" id="ProtNLM"/>
    </source>
</evidence>
<keyword evidence="1" id="KW-0808">Transferase</keyword>
<accession>A0A8S1HHT4</accession>
<feature type="region of interest" description="Disordered" evidence="9">
    <location>
        <begin position="1"/>
        <end position="106"/>
    </location>
</feature>
<keyword evidence="3" id="KW-0418">Kinase</keyword>
<dbReference type="PROSITE" id="PS00109">
    <property type="entry name" value="PROTEIN_KINASE_TYR"/>
    <property type="match status" value="1"/>
</dbReference>
<dbReference type="InterPro" id="IPR001245">
    <property type="entry name" value="Ser-Thr/Tyr_kinase_cat_dom"/>
</dbReference>
<evidence type="ECO:0000313" key="12">
    <source>
        <dbReference type="EMBL" id="CAD6196220.1"/>
    </source>
</evidence>
<organism evidence="12 13">
    <name type="scientific">Caenorhabditis auriculariae</name>
    <dbReference type="NCBI Taxonomy" id="2777116"/>
    <lineage>
        <taxon>Eukaryota</taxon>
        <taxon>Metazoa</taxon>
        <taxon>Ecdysozoa</taxon>
        <taxon>Nematoda</taxon>
        <taxon>Chromadorea</taxon>
        <taxon>Rhabditida</taxon>
        <taxon>Rhabditina</taxon>
        <taxon>Rhabditomorpha</taxon>
        <taxon>Rhabditoidea</taxon>
        <taxon>Rhabditidae</taxon>
        <taxon>Peloderinae</taxon>
        <taxon>Caenorhabditis</taxon>
    </lineage>
</organism>
<keyword evidence="2 8" id="KW-0547">Nucleotide-binding</keyword>
<dbReference type="PRINTS" id="PR00109">
    <property type="entry name" value="TYRKINASE"/>
</dbReference>
<feature type="compositionally biased region" description="Basic and acidic residues" evidence="9">
    <location>
        <begin position="75"/>
        <end position="86"/>
    </location>
</feature>
<dbReference type="EMBL" id="CAJGYM010000069">
    <property type="protein sequence ID" value="CAD6196220.1"/>
    <property type="molecule type" value="Genomic_DNA"/>
</dbReference>
<dbReference type="Gene3D" id="1.10.510.10">
    <property type="entry name" value="Transferase(Phosphotransferase) domain 1"/>
    <property type="match status" value="1"/>
</dbReference>
<reference evidence="12" key="1">
    <citation type="submission" date="2020-10" db="EMBL/GenBank/DDBJ databases">
        <authorList>
            <person name="Kikuchi T."/>
        </authorList>
    </citation>
    <scope>NUCLEOTIDE SEQUENCE</scope>
    <source>
        <strain evidence="12">NKZ352</strain>
    </source>
</reference>
<dbReference type="SUPFAM" id="SSF55550">
    <property type="entry name" value="SH2 domain"/>
    <property type="match status" value="1"/>
</dbReference>
<dbReference type="InterPro" id="IPR017441">
    <property type="entry name" value="Protein_kinase_ATP_BS"/>
</dbReference>
<dbReference type="PROSITE" id="PS50011">
    <property type="entry name" value="PROTEIN_KINASE_DOM"/>
    <property type="match status" value="1"/>
</dbReference>
<dbReference type="AlphaFoldDB" id="A0A8S1HHT4"/>
<keyword evidence="13" id="KW-1185">Reference proteome</keyword>
<dbReference type="PANTHER" id="PTHR24418">
    <property type="entry name" value="TYROSINE-PROTEIN KINASE"/>
    <property type="match status" value="1"/>
</dbReference>
<evidence type="ECO:0000259" key="10">
    <source>
        <dbReference type="PROSITE" id="PS50001"/>
    </source>
</evidence>
<dbReference type="InterPro" id="IPR000719">
    <property type="entry name" value="Prot_kinase_dom"/>
</dbReference>
<keyword evidence="4 8" id="KW-0067">ATP-binding</keyword>
<dbReference type="Pfam" id="PF07714">
    <property type="entry name" value="PK_Tyr_Ser-Thr"/>
    <property type="match status" value="1"/>
</dbReference>
<dbReference type="InterPro" id="IPR036860">
    <property type="entry name" value="SH2_dom_sf"/>
</dbReference>
<keyword evidence="7" id="KW-0727">SH2 domain</keyword>
<protein>
    <recommendedName>
        <fullName evidence="14">Tyrosine-protein kinase</fullName>
    </recommendedName>
</protein>
<feature type="binding site" evidence="8">
    <location>
        <position position="301"/>
    </location>
    <ligand>
        <name>ATP</name>
        <dbReference type="ChEBI" id="CHEBI:30616"/>
    </ligand>
</feature>
<evidence type="ECO:0000256" key="7">
    <source>
        <dbReference type="PROSITE-ProRule" id="PRU00191"/>
    </source>
</evidence>
<feature type="region of interest" description="Disordered" evidence="9">
    <location>
        <begin position="543"/>
        <end position="563"/>
    </location>
</feature>
<evidence type="ECO:0000256" key="1">
    <source>
        <dbReference type="ARBA" id="ARBA00022679"/>
    </source>
</evidence>
<feature type="compositionally biased region" description="Basic and acidic residues" evidence="9">
    <location>
        <begin position="38"/>
        <end position="54"/>
    </location>
</feature>
<dbReference type="GO" id="GO:0005524">
    <property type="term" value="F:ATP binding"/>
    <property type="evidence" value="ECO:0007669"/>
    <property type="project" value="UniProtKB-UniRule"/>
</dbReference>
<dbReference type="InterPro" id="IPR000980">
    <property type="entry name" value="SH2"/>
</dbReference>
<dbReference type="Proteomes" id="UP000835052">
    <property type="component" value="Unassembled WGS sequence"/>
</dbReference>
<feature type="compositionally biased region" description="Basic residues" evidence="9">
    <location>
        <begin position="87"/>
        <end position="100"/>
    </location>
</feature>
<evidence type="ECO:0000256" key="3">
    <source>
        <dbReference type="ARBA" id="ARBA00022777"/>
    </source>
</evidence>
<dbReference type="InterPro" id="IPR011009">
    <property type="entry name" value="Kinase-like_dom_sf"/>
</dbReference>
<feature type="compositionally biased region" description="Polar residues" evidence="9">
    <location>
        <begin position="55"/>
        <end position="65"/>
    </location>
</feature>
<dbReference type="PROSITE" id="PS50001">
    <property type="entry name" value="SH2"/>
    <property type="match status" value="1"/>
</dbReference>
<evidence type="ECO:0000256" key="5">
    <source>
        <dbReference type="ARBA" id="ARBA00023137"/>
    </source>
</evidence>
<dbReference type="Gene3D" id="3.30.505.10">
    <property type="entry name" value="SH2 domain"/>
    <property type="match status" value="1"/>
</dbReference>
<comment type="catalytic activity">
    <reaction evidence="6">
        <text>L-tyrosyl-[protein] + ATP = O-phospho-L-tyrosyl-[protein] + ADP + H(+)</text>
        <dbReference type="Rhea" id="RHEA:10596"/>
        <dbReference type="Rhea" id="RHEA-COMP:10136"/>
        <dbReference type="Rhea" id="RHEA-COMP:20101"/>
        <dbReference type="ChEBI" id="CHEBI:15378"/>
        <dbReference type="ChEBI" id="CHEBI:30616"/>
        <dbReference type="ChEBI" id="CHEBI:46858"/>
        <dbReference type="ChEBI" id="CHEBI:61978"/>
        <dbReference type="ChEBI" id="CHEBI:456216"/>
        <dbReference type="EC" id="2.7.10.2"/>
    </reaction>
</comment>
<proteinExistence type="predicted"/>
<dbReference type="OrthoDB" id="5842315at2759"/>
<evidence type="ECO:0000256" key="4">
    <source>
        <dbReference type="ARBA" id="ARBA00022840"/>
    </source>
</evidence>